<gene>
    <name evidence="2" type="ORF">PXEA_LOCUS20421</name>
</gene>
<reference evidence="2" key="1">
    <citation type="submission" date="2018-11" db="EMBL/GenBank/DDBJ databases">
        <authorList>
            <consortium name="Pathogen Informatics"/>
        </authorList>
    </citation>
    <scope>NUCLEOTIDE SEQUENCE</scope>
</reference>
<feature type="domain" description="Misato Segment II tubulin-like" evidence="1">
    <location>
        <begin position="45"/>
        <end position="156"/>
    </location>
</feature>
<evidence type="ECO:0000313" key="3">
    <source>
        <dbReference type="Proteomes" id="UP000784294"/>
    </source>
</evidence>
<comment type="caution">
    <text evidence="2">The sequence shown here is derived from an EMBL/GenBank/DDBJ whole genome shotgun (WGS) entry which is preliminary data.</text>
</comment>
<dbReference type="Proteomes" id="UP000784294">
    <property type="component" value="Unassembled WGS sequence"/>
</dbReference>
<name>A0A3S5AE75_9PLAT</name>
<sequence length="174" mass="19113">MAGIFDVFYSEKFTTQDLCSSHSTTELCQILALFVFSGGGEWNILQAGRLANWLGAHWWTWLVGELSTAQENGSVACGHPISSSSPLRPDVLFDVFDPGSRQTKRIARPRLLAIELHGCQAGLNAARQTTATFQNSIAASIKPAWDGNVQLVHQDRDGDQLPRTSNSVRLLIFI</sequence>
<proteinExistence type="predicted"/>
<evidence type="ECO:0000313" key="2">
    <source>
        <dbReference type="EMBL" id="VEL26981.1"/>
    </source>
</evidence>
<dbReference type="AlphaFoldDB" id="A0A3S5AE75"/>
<organism evidence="2 3">
    <name type="scientific">Protopolystoma xenopodis</name>
    <dbReference type="NCBI Taxonomy" id="117903"/>
    <lineage>
        <taxon>Eukaryota</taxon>
        <taxon>Metazoa</taxon>
        <taxon>Spiralia</taxon>
        <taxon>Lophotrochozoa</taxon>
        <taxon>Platyhelminthes</taxon>
        <taxon>Monogenea</taxon>
        <taxon>Polyopisthocotylea</taxon>
        <taxon>Polystomatidea</taxon>
        <taxon>Polystomatidae</taxon>
        <taxon>Protopolystoma</taxon>
    </lineage>
</organism>
<accession>A0A3S5AE75</accession>
<dbReference type="EMBL" id="CAAALY010084067">
    <property type="protein sequence ID" value="VEL26981.1"/>
    <property type="molecule type" value="Genomic_DNA"/>
</dbReference>
<dbReference type="InterPro" id="IPR019605">
    <property type="entry name" value="Misato_II_tubulin-like"/>
</dbReference>
<evidence type="ECO:0000259" key="1">
    <source>
        <dbReference type="Pfam" id="PF10644"/>
    </source>
</evidence>
<protein>
    <recommendedName>
        <fullName evidence="1">Misato Segment II tubulin-like domain-containing protein</fullName>
    </recommendedName>
</protein>
<dbReference type="Pfam" id="PF10644">
    <property type="entry name" value="Misat_Tub_SegII"/>
    <property type="match status" value="1"/>
</dbReference>
<keyword evidence="3" id="KW-1185">Reference proteome</keyword>